<dbReference type="AlphaFoldDB" id="A0A2N9XLG5"/>
<protein>
    <submittedName>
        <fullName evidence="1">Uncharacterized protein</fullName>
    </submittedName>
</protein>
<reference evidence="1 2" key="1">
    <citation type="journal article" date="2017" name="MBio">
        <title>Type VI secretion-mediated competition in the bee gut microbiome.</title>
        <authorList>
            <person name="Steele M.I."/>
            <person name="Kwong W.K."/>
            <person name="Powell J.E."/>
            <person name="Whiteley M."/>
            <person name="Moran N.A."/>
        </authorList>
    </citation>
    <scope>NUCLEOTIDE SEQUENCE [LARGE SCALE GENOMIC DNA]</scope>
    <source>
        <strain evidence="1 2">Ruf1-X</strain>
    </source>
</reference>
<proteinExistence type="predicted"/>
<dbReference type="Proteomes" id="UP000229970">
    <property type="component" value="Unassembled WGS sequence"/>
</dbReference>
<accession>A0A2N9XLG5</accession>
<dbReference type="EMBL" id="MEIP01000011">
    <property type="protein sequence ID" value="PIT49170.1"/>
    <property type="molecule type" value="Genomic_DNA"/>
</dbReference>
<evidence type="ECO:0000313" key="2">
    <source>
        <dbReference type="Proteomes" id="UP000229970"/>
    </source>
</evidence>
<organism evidence="1 2">
    <name type="scientific">Snodgrassella alvi</name>
    <dbReference type="NCBI Taxonomy" id="1196083"/>
    <lineage>
        <taxon>Bacteria</taxon>
        <taxon>Pseudomonadati</taxon>
        <taxon>Pseudomonadota</taxon>
        <taxon>Betaproteobacteria</taxon>
        <taxon>Neisseriales</taxon>
        <taxon>Neisseriaceae</taxon>
        <taxon>Snodgrassella</taxon>
    </lineage>
</organism>
<sequence length="180" mass="20610">MTCTANLIKSTASMCWESVDEILCQAFYIKNTLIMGKSNSARIEEWIKSKGVVDRCCSGLSQHDWHANSAMILCRAKEVLNDVEWSLINAMYGYDLSGIVDLTSYILSKTDDLTILECDTLLEHLFLHKIKQPDIQDRFDWSKGKLHRKLTKVKRVVNQIYNECIIKLETDMGSIVSKNK</sequence>
<comment type="caution">
    <text evidence="1">The sequence shown here is derived from an EMBL/GenBank/DDBJ whole genome shotgun (WGS) entry which is preliminary data.</text>
</comment>
<gene>
    <name evidence="1" type="ORF">BHC46_02740</name>
</gene>
<name>A0A2N9XLG5_9NEIS</name>
<evidence type="ECO:0000313" key="1">
    <source>
        <dbReference type="EMBL" id="PIT49170.1"/>
    </source>
</evidence>